<dbReference type="PANTHER" id="PTHR35358">
    <property type="entry name" value="OS06G0711100 PROTEIN"/>
    <property type="match status" value="1"/>
</dbReference>
<dbReference type="Pfam" id="PF05278">
    <property type="entry name" value="PEARLI-4"/>
    <property type="match status" value="1"/>
</dbReference>
<evidence type="ECO:0000313" key="2">
    <source>
        <dbReference type="RefSeq" id="XP_056684528.1"/>
    </source>
</evidence>
<protein>
    <submittedName>
        <fullName evidence="2">Uncharacterized protein</fullName>
    </submittedName>
</protein>
<dbReference type="InterPro" id="IPR007942">
    <property type="entry name" value="PLipase-like"/>
</dbReference>
<gene>
    <name evidence="2" type="primary">LOC130460864</name>
</gene>
<name>A0ABM3QMD8_SPIOL</name>
<dbReference type="RefSeq" id="XP_056684528.1">
    <property type="nucleotide sequence ID" value="XM_056828550.1"/>
</dbReference>
<reference evidence="2" key="2">
    <citation type="submission" date="2025-08" db="UniProtKB">
        <authorList>
            <consortium name="RefSeq"/>
        </authorList>
    </citation>
    <scope>IDENTIFICATION</scope>
    <source>
        <tissue evidence="2">Leaf</tissue>
    </source>
</reference>
<reference evidence="1" key="1">
    <citation type="journal article" date="2021" name="Nat. Commun.">
        <title>Genomic analyses provide insights into spinach domestication and the genetic basis of agronomic traits.</title>
        <authorList>
            <person name="Cai X."/>
            <person name="Sun X."/>
            <person name="Xu C."/>
            <person name="Sun H."/>
            <person name="Wang X."/>
            <person name="Ge C."/>
            <person name="Zhang Z."/>
            <person name="Wang Q."/>
            <person name="Fei Z."/>
            <person name="Jiao C."/>
            <person name="Wang Q."/>
        </authorList>
    </citation>
    <scope>NUCLEOTIDE SEQUENCE [LARGE SCALE GENOMIC DNA]</scope>
    <source>
        <strain evidence="1">cv. Varoflay</strain>
    </source>
</reference>
<dbReference type="PANTHER" id="PTHR35358:SF7">
    <property type="entry name" value="EXPRESSED PROTEIN"/>
    <property type="match status" value="1"/>
</dbReference>
<dbReference type="GeneID" id="130460864"/>
<dbReference type="Proteomes" id="UP000813463">
    <property type="component" value="Chromosome 5"/>
</dbReference>
<organism evidence="1 2">
    <name type="scientific">Spinacia oleracea</name>
    <name type="common">Spinach</name>
    <dbReference type="NCBI Taxonomy" id="3562"/>
    <lineage>
        <taxon>Eukaryota</taxon>
        <taxon>Viridiplantae</taxon>
        <taxon>Streptophyta</taxon>
        <taxon>Embryophyta</taxon>
        <taxon>Tracheophyta</taxon>
        <taxon>Spermatophyta</taxon>
        <taxon>Magnoliopsida</taxon>
        <taxon>eudicotyledons</taxon>
        <taxon>Gunneridae</taxon>
        <taxon>Pentapetalae</taxon>
        <taxon>Caryophyllales</taxon>
        <taxon>Chenopodiaceae</taxon>
        <taxon>Chenopodioideae</taxon>
        <taxon>Anserineae</taxon>
        <taxon>Spinacia</taxon>
    </lineage>
</organism>
<evidence type="ECO:0000313" key="1">
    <source>
        <dbReference type="Proteomes" id="UP000813463"/>
    </source>
</evidence>
<keyword evidence="1" id="KW-1185">Reference proteome</keyword>
<sequence>MQRFQAADVDVDSLSDTIVCVKEKFQGVDVSSLLIPVLQKVWDKHGNIMQGHVVNSDSLLTWALESLAKIIVILQRGSGMSLNDSQAKYLYSTLLDLRPLRFKLDWLVPFVEKALALHKNKEKLEAIIELEATKSKLVVEMREVKERLCEVEERLDEQRKLVPESLLVSAPLDVKDLLG</sequence>
<accession>A0ABM3QMD8</accession>
<proteinExistence type="predicted"/>